<dbReference type="Proteomes" id="UP000181942">
    <property type="component" value="Unassembled WGS sequence"/>
</dbReference>
<protein>
    <submittedName>
        <fullName evidence="1">Uncharacterized protein</fullName>
    </submittedName>
</protein>
<reference evidence="1 2" key="1">
    <citation type="submission" date="2016-10" db="EMBL/GenBank/DDBJ databases">
        <authorList>
            <person name="de Groot N.N."/>
        </authorList>
    </citation>
    <scope>NUCLEOTIDE SEQUENCE [LARGE SCALE GENOMIC DNA]</scope>
    <source>
        <strain evidence="1 2">OK461</strain>
    </source>
</reference>
<dbReference type="Pfam" id="PF19749">
    <property type="entry name" value="DUF6236"/>
    <property type="match status" value="1"/>
</dbReference>
<dbReference type="AlphaFoldDB" id="A0A1I2N7N3"/>
<evidence type="ECO:0000313" key="1">
    <source>
        <dbReference type="EMBL" id="SFF97747.1"/>
    </source>
</evidence>
<dbReference type="EMBL" id="FONR01000014">
    <property type="protein sequence ID" value="SFF97747.1"/>
    <property type="molecule type" value="Genomic_DNA"/>
</dbReference>
<name>A0A1I2N7N3_9ACTN</name>
<evidence type="ECO:0000313" key="2">
    <source>
        <dbReference type="Proteomes" id="UP000181942"/>
    </source>
</evidence>
<organism evidence="1 2">
    <name type="scientific">Streptomyces mirabilis</name>
    <dbReference type="NCBI Taxonomy" id="68239"/>
    <lineage>
        <taxon>Bacteria</taxon>
        <taxon>Bacillati</taxon>
        <taxon>Actinomycetota</taxon>
        <taxon>Actinomycetes</taxon>
        <taxon>Kitasatosporales</taxon>
        <taxon>Streptomycetaceae</taxon>
        <taxon>Streptomyces</taxon>
    </lineage>
</organism>
<gene>
    <name evidence="1" type="ORF">SAMN02787118_114146</name>
</gene>
<accession>A0A1I2N7N3</accession>
<dbReference type="InterPro" id="IPR046203">
    <property type="entry name" value="DUF6236"/>
</dbReference>
<proteinExistence type="predicted"/>
<sequence>MQRMGLYYPYIHFRNEQWLKLAALYWPRISRVVPDGYRVQDSRTAAVLADKLNFVVNVPPDRSATAVAGIFLEAIERNALQLDRELGVFTADLALPPDNVHVTDGAANAWLVHAEADEPSFRSLKRLAGVYHDEVAPSLREALVGAGLALETTREIHVGTAARQPGHWLAMDPRLAWAYKCALTEHLARVNELEPLTDGIAGYALTQPWTTERVLELLNEQTGTPNSLGDARELEYVAGTEGTAARIAMLAMHLVVPQDLKAVTAERIVAVRKHCGAEFDAFRDAVTAATSELAELPLESADPAVVAAYLDQVVERRFEQPLDNLRSAMRGLGVETALSAASMKFELPAALTMLGGSVLAGQPAVAAGGGLAFALVGLGRSWKQGRETQRSASPESYLLRVEKGLKPRSLLARIRSPRRRDTRTT</sequence>